<dbReference type="SMART" id="SM00382">
    <property type="entry name" value="AAA"/>
    <property type="match status" value="1"/>
</dbReference>
<dbReference type="Proteomes" id="UP000032250">
    <property type="component" value="Unassembled WGS sequence"/>
</dbReference>
<accession>A0A0D0ZZG8</accession>
<dbReference type="PATRIC" id="fig|1379739.3.peg.2401"/>
<dbReference type="InterPro" id="IPR009057">
    <property type="entry name" value="Homeodomain-like_sf"/>
</dbReference>
<dbReference type="InterPro" id="IPR002078">
    <property type="entry name" value="Sigma_54_int"/>
</dbReference>
<feature type="domain" description="Sigma-54 factor interaction" evidence="3">
    <location>
        <begin position="281"/>
        <end position="511"/>
    </location>
</feature>
<dbReference type="FunFam" id="3.40.50.300:FF:000006">
    <property type="entry name" value="DNA-binding transcriptional regulator NtrC"/>
    <property type="match status" value="1"/>
</dbReference>
<evidence type="ECO:0000313" key="6">
    <source>
        <dbReference type="Proteomes" id="UP000032250"/>
    </source>
</evidence>
<sequence>MSLNSIKGSVQEVAEAIAAVLKVDVTIIDKNFNRIAATGKYKKFIGNKIPGKCLFELVIKEKKTNHIKRYLKDNEKKINPSVCESCEAKERCTEYATIGYPIIMENEVIGVIGINIFNEKQLNIISEEFDSMITFLNRLSTLLVGNIIYYDTIKKLQIQTEETNHIIDSLSHGIMCVDNNGILKYINHKGKKLLDIKEKSLVNTNIKDTISNFNIKLLSKEYKGKRISIHGKNESFLIKSSPIIFKGERVSNIIEFNKKIDEVQAAYKLFASSKIIKFEDIMGSSNNIKNVKLIAKNIARTDSTVLLRGESGTGKELFARAIHFESQRCDAPFIAVNCASIPDNLLESEFFGYEGGAFSGAKREGQMGKFELANGGTIFLDEIGDLPLHLQPKILRVLQEQSFTKIGGKEEICVDVRIIAATNRELETMVKHGQFRQDLYYRLNVIPIYLPSLKDRGEDIILLSEYLMDKFCERSNLKIKQLSKEVKDSFKKYSWAGNIRELENVIEYIVNTTKENIIYNEHLPKSFKISKEDEKSNKSLQDRLYEYEKNLLISMMEEYGEDGKGKERIAKELEINLSTLYRKLNKYNLQK</sequence>
<dbReference type="AlphaFoldDB" id="A0A0D0ZZG8"/>
<evidence type="ECO:0000259" key="4">
    <source>
        <dbReference type="PROSITE" id="PS50112"/>
    </source>
</evidence>
<keyword evidence="2" id="KW-0067">ATP-binding</keyword>
<evidence type="ECO:0000259" key="3">
    <source>
        <dbReference type="PROSITE" id="PS50045"/>
    </source>
</evidence>
<dbReference type="Pfam" id="PF00158">
    <property type="entry name" value="Sigma54_activat"/>
    <property type="match status" value="1"/>
</dbReference>
<dbReference type="InterPro" id="IPR003593">
    <property type="entry name" value="AAA+_ATPase"/>
</dbReference>
<dbReference type="Gene3D" id="3.30.450.40">
    <property type="match status" value="1"/>
</dbReference>
<name>A0A0D0ZZG8_CLOBO</name>
<dbReference type="GO" id="GO:0006355">
    <property type="term" value="P:regulation of DNA-templated transcription"/>
    <property type="evidence" value="ECO:0007669"/>
    <property type="project" value="InterPro"/>
</dbReference>
<dbReference type="PANTHER" id="PTHR32071:SF57">
    <property type="entry name" value="C4-DICARBOXYLATE TRANSPORT TRANSCRIPTIONAL REGULATORY PROTEIN DCTD"/>
    <property type="match status" value="1"/>
</dbReference>
<dbReference type="InterPro" id="IPR000014">
    <property type="entry name" value="PAS"/>
</dbReference>
<dbReference type="Gene3D" id="1.10.8.60">
    <property type="match status" value="1"/>
</dbReference>
<feature type="domain" description="PAS" evidence="4">
    <location>
        <begin position="159"/>
        <end position="205"/>
    </location>
</feature>
<dbReference type="InterPro" id="IPR058031">
    <property type="entry name" value="AAA_lid_NorR"/>
</dbReference>
<comment type="caution">
    <text evidence="5">The sequence shown here is derived from an EMBL/GenBank/DDBJ whole genome shotgun (WGS) entry which is preliminary data.</text>
</comment>
<dbReference type="OrthoDB" id="9803970at2"/>
<dbReference type="PROSITE" id="PS00675">
    <property type="entry name" value="SIGMA54_INTERACT_1"/>
    <property type="match status" value="1"/>
</dbReference>
<dbReference type="SUPFAM" id="SSF46689">
    <property type="entry name" value="Homeodomain-like"/>
    <property type="match status" value="1"/>
</dbReference>
<dbReference type="HOGENOM" id="CLU_000445_8_1_9"/>
<dbReference type="PROSITE" id="PS00676">
    <property type="entry name" value="SIGMA54_INTERACT_2"/>
    <property type="match status" value="1"/>
</dbReference>
<dbReference type="PROSITE" id="PS50112">
    <property type="entry name" value="PAS"/>
    <property type="match status" value="1"/>
</dbReference>
<dbReference type="SUPFAM" id="SSF52540">
    <property type="entry name" value="P-loop containing nucleoside triphosphate hydrolases"/>
    <property type="match status" value="1"/>
</dbReference>
<dbReference type="Pfam" id="PF25601">
    <property type="entry name" value="AAA_lid_14"/>
    <property type="match status" value="1"/>
</dbReference>
<dbReference type="GO" id="GO:0005524">
    <property type="term" value="F:ATP binding"/>
    <property type="evidence" value="ECO:0007669"/>
    <property type="project" value="UniProtKB-KW"/>
</dbReference>
<dbReference type="RefSeq" id="WP_003485612.1">
    <property type="nucleotide sequence ID" value="NZ_JXSU01000007.1"/>
</dbReference>
<gene>
    <name evidence="5" type="ORF">N495_10195</name>
</gene>
<organism evidence="5 6">
    <name type="scientific">Clostridium botulinum B2 450</name>
    <dbReference type="NCBI Taxonomy" id="1379739"/>
    <lineage>
        <taxon>Bacteria</taxon>
        <taxon>Bacillati</taxon>
        <taxon>Bacillota</taxon>
        <taxon>Clostridia</taxon>
        <taxon>Eubacteriales</taxon>
        <taxon>Clostridiaceae</taxon>
        <taxon>Clostridium</taxon>
    </lineage>
</organism>
<dbReference type="InterPro" id="IPR029016">
    <property type="entry name" value="GAF-like_dom_sf"/>
</dbReference>
<dbReference type="InterPro" id="IPR027417">
    <property type="entry name" value="P-loop_NTPase"/>
</dbReference>
<reference evidence="5 6" key="1">
    <citation type="submission" date="2014-06" db="EMBL/GenBank/DDBJ databases">
        <title>Genome characterization of distinct group I Clostridium botulinum lineages.</title>
        <authorList>
            <person name="Giordani F."/>
            <person name="Anselmo A."/>
            <person name="Fillo S."/>
            <person name="Palozzi A.M."/>
            <person name="Fortunato A."/>
            <person name="Gentile B."/>
            <person name="Ciammaruconi A."/>
            <person name="Anniballi F."/>
            <person name="De Medici D."/>
            <person name="Lista F."/>
        </authorList>
    </citation>
    <scope>NUCLEOTIDE SEQUENCE [LARGE SCALE GENOMIC DNA]</scope>
    <source>
        <strain evidence="5 6">B2 450</strain>
    </source>
</reference>
<dbReference type="Gene3D" id="3.40.50.300">
    <property type="entry name" value="P-loop containing nucleotide triphosphate hydrolases"/>
    <property type="match status" value="1"/>
</dbReference>
<dbReference type="Gene3D" id="1.10.10.60">
    <property type="entry name" value="Homeodomain-like"/>
    <property type="match status" value="1"/>
</dbReference>
<evidence type="ECO:0000313" key="5">
    <source>
        <dbReference type="EMBL" id="KIS23948.1"/>
    </source>
</evidence>
<dbReference type="CDD" id="cd00009">
    <property type="entry name" value="AAA"/>
    <property type="match status" value="1"/>
</dbReference>
<dbReference type="EMBL" id="JXSU01000007">
    <property type="protein sequence ID" value="KIS23948.1"/>
    <property type="molecule type" value="Genomic_DNA"/>
</dbReference>
<proteinExistence type="predicted"/>
<protein>
    <submittedName>
        <fullName evidence="5">ATPase AAA</fullName>
    </submittedName>
</protein>
<dbReference type="PROSITE" id="PS50045">
    <property type="entry name" value="SIGMA54_INTERACT_4"/>
    <property type="match status" value="1"/>
</dbReference>
<dbReference type="PANTHER" id="PTHR32071">
    <property type="entry name" value="TRANSCRIPTIONAL REGULATORY PROTEIN"/>
    <property type="match status" value="1"/>
</dbReference>
<dbReference type="InterPro" id="IPR025943">
    <property type="entry name" value="Sigma_54_int_dom_ATP-bd_2"/>
</dbReference>
<dbReference type="InterPro" id="IPR025662">
    <property type="entry name" value="Sigma_54_int_dom_ATP-bd_1"/>
</dbReference>
<keyword evidence="1" id="KW-0547">Nucleotide-binding</keyword>
<dbReference type="Gene3D" id="3.30.450.20">
    <property type="entry name" value="PAS domain"/>
    <property type="match status" value="1"/>
</dbReference>
<evidence type="ECO:0000256" key="2">
    <source>
        <dbReference type="ARBA" id="ARBA00022840"/>
    </source>
</evidence>
<evidence type="ECO:0000256" key="1">
    <source>
        <dbReference type="ARBA" id="ARBA00022741"/>
    </source>
</evidence>